<organism evidence="2 3">
    <name type="scientific">Phtheirospermum japonicum</name>
    <dbReference type="NCBI Taxonomy" id="374723"/>
    <lineage>
        <taxon>Eukaryota</taxon>
        <taxon>Viridiplantae</taxon>
        <taxon>Streptophyta</taxon>
        <taxon>Embryophyta</taxon>
        <taxon>Tracheophyta</taxon>
        <taxon>Spermatophyta</taxon>
        <taxon>Magnoliopsida</taxon>
        <taxon>eudicotyledons</taxon>
        <taxon>Gunneridae</taxon>
        <taxon>Pentapetalae</taxon>
        <taxon>asterids</taxon>
        <taxon>lamiids</taxon>
        <taxon>Lamiales</taxon>
        <taxon>Orobanchaceae</taxon>
        <taxon>Orobanchaceae incertae sedis</taxon>
        <taxon>Phtheirospermum</taxon>
    </lineage>
</organism>
<sequence>MKVEIPSHDAETISPNSSTVSNGGLARQGSVTKYSCLCSPTTHVGSFRCRLHRSPILRRNKSINPTHN</sequence>
<evidence type="ECO:0000313" key="3">
    <source>
        <dbReference type="Proteomes" id="UP000653305"/>
    </source>
</evidence>
<dbReference type="PANTHER" id="PTHR33132">
    <property type="entry name" value="OSJNBB0118P14.9 PROTEIN"/>
    <property type="match status" value="1"/>
</dbReference>
<reference evidence="2" key="1">
    <citation type="submission" date="2020-07" db="EMBL/GenBank/DDBJ databases">
        <title>Ethylene signaling mediates host invasion by parasitic plants.</title>
        <authorList>
            <person name="Yoshida S."/>
        </authorList>
    </citation>
    <scope>NUCLEOTIDE SEQUENCE</scope>
    <source>
        <strain evidence="2">Okayama</strain>
    </source>
</reference>
<evidence type="ECO:0000313" key="2">
    <source>
        <dbReference type="EMBL" id="GFP87551.1"/>
    </source>
</evidence>
<dbReference type="Proteomes" id="UP000653305">
    <property type="component" value="Unassembled WGS sequence"/>
</dbReference>
<dbReference type="OrthoDB" id="1924025at2759"/>
<protein>
    <submittedName>
        <fullName evidence="2">Uncharacterized protein</fullName>
    </submittedName>
</protein>
<feature type="region of interest" description="Disordered" evidence="1">
    <location>
        <begin position="1"/>
        <end position="25"/>
    </location>
</feature>
<name>A0A830BZV1_9LAMI</name>
<keyword evidence="3" id="KW-1185">Reference proteome</keyword>
<feature type="compositionally biased region" description="Polar residues" evidence="1">
    <location>
        <begin position="13"/>
        <end position="22"/>
    </location>
</feature>
<evidence type="ECO:0000256" key="1">
    <source>
        <dbReference type="SAM" id="MobiDB-lite"/>
    </source>
</evidence>
<dbReference type="EMBL" id="BMAC01000148">
    <property type="protein sequence ID" value="GFP87551.1"/>
    <property type="molecule type" value="Genomic_DNA"/>
</dbReference>
<accession>A0A830BZV1</accession>
<dbReference type="PANTHER" id="PTHR33132:SF92">
    <property type="entry name" value="SERINE-RICH PROTEIN"/>
    <property type="match status" value="1"/>
</dbReference>
<gene>
    <name evidence="2" type="ORF">PHJA_000898800</name>
</gene>
<dbReference type="AlphaFoldDB" id="A0A830BZV1"/>
<comment type="caution">
    <text evidence="2">The sequence shown here is derived from an EMBL/GenBank/DDBJ whole genome shotgun (WGS) entry which is preliminary data.</text>
</comment>
<feature type="compositionally biased region" description="Basic and acidic residues" evidence="1">
    <location>
        <begin position="1"/>
        <end position="11"/>
    </location>
</feature>
<proteinExistence type="predicted"/>